<sequence length="211" mass="22973">MISWRTRPGWPSSYSTQPTSSTMDPWHSICADPPETGTQGAEQDADCQDPANCGYVDLLRARRSSAVLLQRQTLEMPGAQQRQVRRRPVSQNLPGPHRVGVCARHAAAAGLSRLRRLWRNGGGRAVASALEAAPRGRRDGRLAHLLKDSSRPGVRGGRDRRCSPVVENTGVEESAHSSSDDGDDEVPAKRPNAADDFEFLEGDVFKPASQN</sequence>
<keyword evidence="3" id="KW-1185">Reference proteome</keyword>
<evidence type="ECO:0000313" key="3">
    <source>
        <dbReference type="Proteomes" id="UP000821837"/>
    </source>
</evidence>
<evidence type="ECO:0000256" key="1">
    <source>
        <dbReference type="SAM" id="MobiDB-lite"/>
    </source>
</evidence>
<feature type="region of interest" description="Disordered" evidence="1">
    <location>
        <begin position="1"/>
        <end position="47"/>
    </location>
</feature>
<dbReference type="AlphaFoldDB" id="A0A9D4TE22"/>
<proteinExistence type="predicted"/>
<gene>
    <name evidence="2" type="ORF">HPB52_024641</name>
</gene>
<feature type="region of interest" description="Disordered" evidence="1">
    <location>
        <begin position="148"/>
        <end position="211"/>
    </location>
</feature>
<comment type="caution">
    <text evidence="2">The sequence shown here is derived from an EMBL/GenBank/DDBJ whole genome shotgun (WGS) entry which is preliminary data.</text>
</comment>
<organism evidence="2 3">
    <name type="scientific">Rhipicephalus sanguineus</name>
    <name type="common">Brown dog tick</name>
    <name type="synonym">Ixodes sanguineus</name>
    <dbReference type="NCBI Taxonomy" id="34632"/>
    <lineage>
        <taxon>Eukaryota</taxon>
        <taxon>Metazoa</taxon>
        <taxon>Ecdysozoa</taxon>
        <taxon>Arthropoda</taxon>
        <taxon>Chelicerata</taxon>
        <taxon>Arachnida</taxon>
        <taxon>Acari</taxon>
        <taxon>Parasitiformes</taxon>
        <taxon>Ixodida</taxon>
        <taxon>Ixodoidea</taxon>
        <taxon>Ixodidae</taxon>
        <taxon>Rhipicephalinae</taxon>
        <taxon>Rhipicephalus</taxon>
        <taxon>Rhipicephalus</taxon>
    </lineage>
</organism>
<feature type="compositionally biased region" description="Low complexity" evidence="1">
    <location>
        <begin position="11"/>
        <end position="22"/>
    </location>
</feature>
<dbReference type="Proteomes" id="UP000821837">
    <property type="component" value="Unassembled WGS sequence"/>
</dbReference>
<protein>
    <submittedName>
        <fullName evidence="2">Uncharacterized protein</fullName>
    </submittedName>
</protein>
<evidence type="ECO:0000313" key="2">
    <source>
        <dbReference type="EMBL" id="KAH7986908.1"/>
    </source>
</evidence>
<feature type="compositionally biased region" description="Basic and acidic residues" evidence="1">
    <location>
        <begin position="148"/>
        <end position="162"/>
    </location>
</feature>
<feature type="region of interest" description="Disordered" evidence="1">
    <location>
        <begin position="78"/>
        <end position="97"/>
    </location>
</feature>
<dbReference type="EMBL" id="JABSTV010000223">
    <property type="protein sequence ID" value="KAH7986908.1"/>
    <property type="molecule type" value="Genomic_DNA"/>
</dbReference>
<accession>A0A9D4TE22</accession>
<name>A0A9D4TE22_RHISA</name>
<reference evidence="2" key="2">
    <citation type="submission" date="2021-09" db="EMBL/GenBank/DDBJ databases">
        <authorList>
            <person name="Jia N."/>
            <person name="Wang J."/>
            <person name="Shi W."/>
            <person name="Du L."/>
            <person name="Sun Y."/>
            <person name="Zhan W."/>
            <person name="Jiang J."/>
            <person name="Wang Q."/>
            <person name="Zhang B."/>
            <person name="Ji P."/>
            <person name="Sakyi L.B."/>
            <person name="Cui X."/>
            <person name="Yuan T."/>
            <person name="Jiang B."/>
            <person name="Yang W."/>
            <person name="Lam T.T.-Y."/>
            <person name="Chang Q."/>
            <person name="Ding S."/>
            <person name="Wang X."/>
            <person name="Zhu J."/>
            <person name="Ruan X."/>
            <person name="Zhao L."/>
            <person name="Wei J."/>
            <person name="Que T."/>
            <person name="Du C."/>
            <person name="Cheng J."/>
            <person name="Dai P."/>
            <person name="Han X."/>
            <person name="Huang E."/>
            <person name="Gao Y."/>
            <person name="Liu J."/>
            <person name="Shao H."/>
            <person name="Ye R."/>
            <person name="Li L."/>
            <person name="Wei W."/>
            <person name="Wang X."/>
            <person name="Wang C."/>
            <person name="Huo Q."/>
            <person name="Li W."/>
            <person name="Guo W."/>
            <person name="Chen H."/>
            <person name="Chen S."/>
            <person name="Zhou L."/>
            <person name="Zhou L."/>
            <person name="Ni X."/>
            <person name="Tian J."/>
            <person name="Zhou Y."/>
            <person name="Sheng Y."/>
            <person name="Liu T."/>
            <person name="Pan Y."/>
            <person name="Xia L."/>
            <person name="Li J."/>
            <person name="Zhao F."/>
            <person name="Cao W."/>
        </authorList>
    </citation>
    <scope>NUCLEOTIDE SEQUENCE</scope>
    <source>
        <strain evidence="2">Rsan-2018</strain>
        <tissue evidence="2">Larvae</tissue>
    </source>
</reference>
<reference evidence="2" key="1">
    <citation type="journal article" date="2020" name="Cell">
        <title>Large-Scale Comparative Analyses of Tick Genomes Elucidate Their Genetic Diversity and Vector Capacities.</title>
        <authorList>
            <consortium name="Tick Genome and Microbiome Consortium (TIGMIC)"/>
            <person name="Jia N."/>
            <person name="Wang J."/>
            <person name="Shi W."/>
            <person name="Du L."/>
            <person name="Sun Y."/>
            <person name="Zhan W."/>
            <person name="Jiang J.F."/>
            <person name="Wang Q."/>
            <person name="Zhang B."/>
            <person name="Ji P."/>
            <person name="Bell-Sakyi L."/>
            <person name="Cui X.M."/>
            <person name="Yuan T.T."/>
            <person name="Jiang B.G."/>
            <person name="Yang W.F."/>
            <person name="Lam T.T."/>
            <person name="Chang Q.C."/>
            <person name="Ding S.J."/>
            <person name="Wang X.J."/>
            <person name="Zhu J.G."/>
            <person name="Ruan X.D."/>
            <person name="Zhao L."/>
            <person name="Wei J.T."/>
            <person name="Ye R.Z."/>
            <person name="Que T.C."/>
            <person name="Du C.H."/>
            <person name="Zhou Y.H."/>
            <person name="Cheng J.X."/>
            <person name="Dai P.F."/>
            <person name="Guo W.B."/>
            <person name="Han X.H."/>
            <person name="Huang E.J."/>
            <person name="Li L.F."/>
            <person name="Wei W."/>
            <person name="Gao Y.C."/>
            <person name="Liu J.Z."/>
            <person name="Shao H.Z."/>
            <person name="Wang X."/>
            <person name="Wang C.C."/>
            <person name="Yang T.C."/>
            <person name="Huo Q.B."/>
            <person name="Li W."/>
            <person name="Chen H.Y."/>
            <person name="Chen S.E."/>
            <person name="Zhou L.G."/>
            <person name="Ni X.B."/>
            <person name="Tian J.H."/>
            <person name="Sheng Y."/>
            <person name="Liu T."/>
            <person name="Pan Y.S."/>
            <person name="Xia L.Y."/>
            <person name="Li J."/>
            <person name="Zhao F."/>
            <person name="Cao W.C."/>
        </authorList>
    </citation>
    <scope>NUCLEOTIDE SEQUENCE</scope>
    <source>
        <strain evidence="2">Rsan-2018</strain>
    </source>
</reference>